<proteinExistence type="predicted"/>
<dbReference type="Proteomes" id="UP000295807">
    <property type="component" value="Unassembled WGS sequence"/>
</dbReference>
<name>A0A4R3KXP2_9SPHI</name>
<feature type="signal peptide" evidence="2">
    <location>
        <begin position="1"/>
        <end position="19"/>
    </location>
</feature>
<evidence type="ECO:0000313" key="3">
    <source>
        <dbReference type="EMBL" id="TCS90238.1"/>
    </source>
</evidence>
<dbReference type="EMBL" id="SMAD01000001">
    <property type="protein sequence ID" value="TCS90238.1"/>
    <property type="molecule type" value="Genomic_DNA"/>
</dbReference>
<evidence type="ECO:0000256" key="1">
    <source>
        <dbReference type="SAM" id="MobiDB-lite"/>
    </source>
</evidence>
<dbReference type="AlphaFoldDB" id="A0A4R3KXP2"/>
<feature type="region of interest" description="Disordered" evidence="1">
    <location>
        <begin position="126"/>
        <end position="150"/>
    </location>
</feature>
<evidence type="ECO:0000313" key="4">
    <source>
        <dbReference type="Proteomes" id="UP000295807"/>
    </source>
</evidence>
<comment type="caution">
    <text evidence="3">The sequence shown here is derived from an EMBL/GenBank/DDBJ whole genome shotgun (WGS) entry which is preliminary data.</text>
</comment>
<sequence length="150" mass="16484">MKKILFMALLALGGTMAQAQVVVNPDGSHSVVHGSVIINPNGTHSVIHGSVVVNPDGTHSVLAGPVIINPNGGVSQFLSPNQEQAVFPFGSKPGNQKGRKSKMNKFIQQQPPGLISRTDYLKAWKAKKKYEKQQKRKQKREIRRLARIKK</sequence>
<feature type="region of interest" description="Disordered" evidence="1">
    <location>
        <begin position="90"/>
        <end position="109"/>
    </location>
</feature>
<reference evidence="3 4" key="1">
    <citation type="submission" date="2019-03" db="EMBL/GenBank/DDBJ databases">
        <title>Genomic Encyclopedia of Type Strains, Phase IV (KMG-IV): sequencing the most valuable type-strain genomes for metagenomic binning, comparative biology and taxonomic classification.</title>
        <authorList>
            <person name="Goeker M."/>
        </authorList>
    </citation>
    <scope>NUCLEOTIDE SEQUENCE [LARGE SCALE GENOMIC DNA]</scope>
    <source>
        <strain evidence="3 4">DSM 21100</strain>
    </source>
</reference>
<accession>A0A4R3KXP2</accession>
<dbReference type="OrthoDB" id="799977at2"/>
<dbReference type="RefSeq" id="WP_132127683.1">
    <property type="nucleotide sequence ID" value="NZ_CP042432.1"/>
</dbReference>
<protein>
    <submittedName>
        <fullName evidence="3">Uncharacterized protein</fullName>
    </submittedName>
</protein>
<evidence type="ECO:0000256" key="2">
    <source>
        <dbReference type="SAM" id="SignalP"/>
    </source>
</evidence>
<feature type="chain" id="PRO_5020946190" evidence="2">
    <location>
        <begin position="20"/>
        <end position="150"/>
    </location>
</feature>
<organism evidence="3 4">
    <name type="scientific">Anseongella ginsenosidimutans</name>
    <dbReference type="NCBI Taxonomy" id="496056"/>
    <lineage>
        <taxon>Bacteria</taxon>
        <taxon>Pseudomonadati</taxon>
        <taxon>Bacteroidota</taxon>
        <taxon>Sphingobacteriia</taxon>
        <taxon>Sphingobacteriales</taxon>
        <taxon>Sphingobacteriaceae</taxon>
        <taxon>Anseongella</taxon>
    </lineage>
</organism>
<keyword evidence="4" id="KW-1185">Reference proteome</keyword>
<gene>
    <name evidence="3" type="ORF">EDD80_101437</name>
</gene>
<keyword evidence="2" id="KW-0732">Signal</keyword>